<dbReference type="GeneID" id="8619325"/>
<dbReference type="VEuPathDB" id="AmoebaDB:DDB_G0274787"/>
<feature type="coiled-coil region" evidence="1">
    <location>
        <begin position="116"/>
        <end position="167"/>
    </location>
</feature>
<proteinExistence type="predicted"/>
<dbReference type="KEGG" id="ddi:DDB_G0274787"/>
<dbReference type="RefSeq" id="XP_643899.1">
    <property type="nucleotide sequence ID" value="XM_638807.1"/>
</dbReference>
<accession>Q556B1</accession>
<evidence type="ECO:0000256" key="2">
    <source>
        <dbReference type="SAM" id="MobiDB-lite"/>
    </source>
</evidence>
<keyword evidence="4" id="KW-1185">Reference proteome</keyword>
<reference evidence="3 4" key="1">
    <citation type="journal article" date="2005" name="Nature">
        <title>The genome of the social amoeba Dictyostelium discoideum.</title>
        <authorList>
            <consortium name="The Dictyostelium discoideum Sequencing Consortium"/>
            <person name="Eichinger L."/>
            <person name="Pachebat J.A."/>
            <person name="Glockner G."/>
            <person name="Rajandream M.A."/>
            <person name="Sucgang R."/>
            <person name="Berriman M."/>
            <person name="Song J."/>
            <person name="Olsen R."/>
            <person name="Szafranski K."/>
            <person name="Xu Q."/>
            <person name="Tunggal B."/>
            <person name="Kummerfeld S."/>
            <person name="Madera M."/>
            <person name="Konfortov B.A."/>
            <person name="Rivero F."/>
            <person name="Bankier A.T."/>
            <person name="Lehmann R."/>
            <person name="Hamlin N."/>
            <person name="Davies R."/>
            <person name="Gaudet P."/>
            <person name="Fey P."/>
            <person name="Pilcher K."/>
            <person name="Chen G."/>
            <person name="Saunders D."/>
            <person name="Sodergren E."/>
            <person name="Davis P."/>
            <person name="Kerhornou A."/>
            <person name="Nie X."/>
            <person name="Hall N."/>
            <person name="Anjard C."/>
            <person name="Hemphill L."/>
            <person name="Bason N."/>
            <person name="Farbrother P."/>
            <person name="Desany B."/>
            <person name="Just E."/>
            <person name="Morio T."/>
            <person name="Rost R."/>
            <person name="Churcher C."/>
            <person name="Cooper J."/>
            <person name="Haydock S."/>
            <person name="van Driessche N."/>
            <person name="Cronin A."/>
            <person name="Goodhead I."/>
            <person name="Muzny D."/>
            <person name="Mourier T."/>
            <person name="Pain A."/>
            <person name="Lu M."/>
            <person name="Harper D."/>
            <person name="Lindsay R."/>
            <person name="Hauser H."/>
            <person name="James K."/>
            <person name="Quiles M."/>
            <person name="Madan Babu M."/>
            <person name="Saito T."/>
            <person name="Buchrieser C."/>
            <person name="Wardroper A."/>
            <person name="Felder M."/>
            <person name="Thangavelu M."/>
            <person name="Johnson D."/>
            <person name="Knights A."/>
            <person name="Loulseged H."/>
            <person name="Mungall K."/>
            <person name="Oliver K."/>
            <person name="Price C."/>
            <person name="Quail M.A."/>
            <person name="Urushihara H."/>
            <person name="Hernandez J."/>
            <person name="Rabbinowitsch E."/>
            <person name="Steffen D."/>
            <person name="Sanders M."/>
            <person name="Ma J."/>
            <person name="Kohara Y."/>
            <person name="Sharp S."/>
            <person name="Simmonds M."/>
            <person name="Spiegler S."/>
            <person name="Tivey A."/>
            <person name="Sugano S."/>
            <person name="White B."/>
            <person name="Walker D."/>
            <person name="Woodward J."/>
            <person name="Winckler T."/>
            <person name="Tanaka Y."/>
            <person name="Shaulsky G."/>
            <person name="Schleicher M."/>
            <person name="Weinstock G."/>
            <person name="Rosenthal A."/>
            <person name="Cox E.C."/>
            <person name="Chisholm R.L."/>
            <person name="Gibbs R."/>
            <person name="Loomis W.F."/>
            <person name="Platzer M."/>
            <person name="Kay R.R."/>
            <person name="Williams J."/>
            <person name="Dear P.H."/>
            <person name="Noegel A.A."/>
            <person name="Barrell B."/>
            <person name="Kuspa A."/>
        </authorList>
    </citation>
    <scope>NUCLEOTIDE SEQUENCE [LARGE SCALE GENOMIC DNA]</scope>
    <source>
        <strain evidence="3 4">AX4</strain>
    </source>
</reference>
<dbReference type="EMBL" id="AAFI02000012">
    <property type="protein sequence ID" value="EAL70286.1"/>
    <property type="molecule type" value="Genomic_DNA"/>
</dbReference>
<evidence type="ECO:0000313" key="3">
    <source>
        <dbReference type="EMBL" id="EAL70286.1"/>
    </source>
</evidence>
<comment type="caution">
    <text evidence="3">The sequence shown here is derived from an EMBL/GenBank/DDBJ whole genome shotgun (WGS) entry which is preliminary data.</text>
</comment>
<gene>
    <name evidence="3" type="ORF">DDB_G0274787</name>
</gene>
<dbReference type="AlphaFoldDB" id="Q556B1"/>
<dbReference type="SMR" id="Q556B1"/>
<feature type="region of interest" description="Disordered" evidence="2">
    <location>
        <begin position="72"/>
        <end position="93"/>
    </location>
</feature>
<dbReference type="HOGENOM" id="CLU_1380334_0_0_1"/>
<keyword evidence="1" id="KW-0175">Coiled coil</keyword>
<dbReference type="PaxDb" id="44689-DDB0217473"/>
<protein>
    <submittedName>
        <fullName evidence="3">Uncharacterized protein</fullName>
    </submittedName>
</protein>
<name>Q556B1_DICDI</name>
<organism evidence="3 4">
    <name type="scientific">Dictyostelium discoideum</name>
    <name type="common">Social amoeba</name>
    <dbReference type="NCBI Taxonomy" id="44689"/>
    <lineage>
        <taxon>Eukaryota</taxon>
        <taxon>Amoebozoa</taxon>
        <taxon>Evosea</taxon>
        <taxon>Eumycetozoa</taxon>
        <taxon>Dictyostelia</taxon>
        <taxon>Dictyosteliales</taxon>
        <taxon>Dictyosteliaceae</taxon>
        <taxon>Dictyostelium</taxon>
    </lineage>
</organism>
<dbReference type="dictyBase" id="DDB_G0274787"/>
<evidence type="ECO:0000313" key="4">
    <source>
        <dbReference type="Proteomes" id="UP000002195"/>
    </source>
</evidence>
<dbReference type="Proteomes" id="UP000002195">
    <property type="component" value="Unassembled WGS sequence"/>
</dbReference>
<evidence type="ECO:0000256" key="1">
    <source>
        <dbReference type="SAM" id="Coils"/>
    </source>
</evidence>
<dbReference type="InParanoid" id="Q556B1"/>
<sequence length="198" mass="23153">MGKRKTSKNSEKEMEAYFIPKSSKMDVITLIEHISANVARDAEIDLIDHEKVTDHTTGIVKLLVHELNNKKFKLDPPKNKETTKDLGEKQQSKKSLELDQKIVNAKSQYAWLGSLIKVQKDELSKELNKLEILKKRKINCKVTKKIIEEHRKMKEKEKEEAKEYLSRNHKSNFLDEKYGKYKDPAEDMSFLIPIRDDL</sequence>